<evidence type="ECO:0000256" key="9">
    <source>
        <dbReference type="SAM" id="SignalP"/>
    </source>
</evidence>
<dbReference type="GO" id="GO:0008081">
    <property type="term" value="F:phosphoric diester hydrolase activity"/>
    <property type="evidence" value="ECO:0007669"/>
    <property type="project" value="InterPro"/>
</dbReference>
<keyword evidence="9" id="KW-0732">Signal</keyword>
<feature type="chain" id="PRO_5008534352" evidence="9">
    <location>
        <begin position="22"/>
        <end position="305"/>
    </location>
</feature>
<dbReference type="GO" id="GO:0005576">
    <property type="term" value="C:extracellular region"/>
    <property type="evidence" value="ECO:0007669"/>
    <property type="project" value="UniProtKB-SubCell"/>
</dbReference>
<keyword evidence="8" id="KW-0456">Lyase</keyword>
<evidence type="ECO:0000256" key="6">
    <source>
        <dbReference type="ARBA" id="ARBA00022842"/>
    </source>
</evidence>
<evidence type="ECO:0000256" key="1">
    <source>
        <dbReference type="ARBA" id="ARBA00000110"/>
    </source>
</evidence>
<dbReference type="EMBL" id="KU891958">
    <property type="protein sequence ID" value="ANY30982.1"/>
    <property type="molecule type" value="mRNA"/>
</dbReference>
<evidence type="ECO:0000256" key="2">
    <source>
        <dbReference type="ARBA" id="ARBA00001142"/>
    </source>
</evidence>
<evidence type="ECO:0000256" key="3">
    <source>
        <dbReference type="ARBA" id="ARBA00004613"/>
    </source>
</evidence>
<dbReference type="CDD" id="cd08576">
    <property type="entry name" value="GDPD_like_SMaseD_PLD"/>
    <property type="match status" value="1"/>
</dbReference>
<dbReference type="GO" id="GO:0016829">
    <property type="term" value="F:lyase activity"/>
    <property type="evidence" value="ECO:0007669"/>
    <property type="project" value="UniProtKB-KW"/>
</dbReference>
<organism evidence="10">
    <name type="scientific">Loxosceles similis</name>
    <name type="common">Brazilian brown spider</name>
    <name type="synonym">Loxosceles surata</name>
    <dbReference type="NCBI Taxonomy" id="321804"/>
    <lineage>
        <taxon>Eukaryota</taxon>
        <taxon>Metazoa</taxon>
        <taxon>Ecdysozoa</taxon>
        <taxon>Arthropoda</taxon>
        <taxon>Chelicerata</taxon>
        <taxon>Arachnida</taxon>
        <taxon>Araneae</taxon>
        <taxon>Araneomorphae</taxon>
        <taxon>Haplogynae</taxon>
        <taxon>Scytodoidea</taxon>
        <taxon>Sicariidae</taxon>
        <taxon>Loxosceles</taxon>
    </lineage>
</organism>
<dbReference type="GO" id="GO:0006629">
    <property type="term" value="P:lipid metabolic process"/>
    <property type="evidence" value="ECO:0007669"/>
    <property type="project" value="InterPro"/>
</dbReference>
<dbReference type="SUPFAM" id="SSF51695">
    <property type="entry name" value="PLC-like phosphodiesterases"/>
    <property type="match status" value="1"/>
</dbReference>
<keyword evidence="6" id="KW-0460">Magnesium</keyword>
<reference evidence="10" key="1">
    <citation type="journal article" date="2016" name="Toxicon">
        <title>Transcriptome analysis of Loxosceles similis venom: description of Loxtox protein family and identification of a new group of Phospholipases D.</title>
        <authorList>
            <person name="Dantas A.E."/>
            <person name="Carmo A.O."/>
            <person name="Horta C.C.R."/>
            <person name="Leal H.G."/>
            <person name="Oliveira-Mendes B.B.R."/>
            <person name="Martins A.P.V."/>
            <person name="Chavez-Olortegui C."/>
            <person name="Kalapothakis E."/>
        </authorList>
    </citation>
    <scope>NUCLEOTIDE SEQUENCE</scope>
    <source>
        <strain evidence="10">Loxtox_s10B</strain>
    </source>
</reference>
<keyword evidence="7" id="KW-1015">Disulfide bond</keyword>
<keyword evidence="5" id="KW-0479">Metal-binding</keyword>
<name>A0A1B2ASB1_LOXSM</name>
<evidence type="ECO:0000313" key="10">
    <source>
        <dbReference type="EMBL" id="ANY30982.1"/>
    </source>
</evidence>
<sequence>MWLAIVLCLAGSAVLLEGAEADTRERGDGRRPIWNIAHMVNDKEIIDKFLNNGANSVESDVSFDSNGRPEKMHHGAPCDCGRKCDRQMSFDDYVDYMRQLTTPGDPKFRESLVLIMFDFKLKSLSSSVAYAAGQEVALRMLDNYWKRGESGGRAYIVLSIPTIKRITFATGFYDKLHSEGFDQYRDKVGVDFSGNEDLDETGRILQSSNIVDHIWQSDGITNCLFRVMTRLKKAISKRDSNGYMAKVYTWSVDKYTTMRKALRVAADGMITNFPARLVSVLNESEFSGKFRLATYDDNPWERYSS</sequence>
<accession>A0A1B2ASB1</accession>
<comment type="catalytic activity">
    <reaction evidence="1">
        <text>an N-(acyl)-sphingosylphosphoethanolamine = an N-(acyl)-sphingosyl-1,3-cyclic phosphate + ethanolamine</text>
        <dbReference type="Rhea" id="RHEA:60648"/>
        <dbReference type="ChEBI" id="CHEBI:57603"/>
        <dbReference type="ChEBI" id="CHEBI:143891"/>
        <dbReference type="ChEBI" id="CHEBI:143892"/>
    </reaction>
</comment>
<protein>
    <submittedName>
        <fullName evidence="10">Loxtox protein</fullName>
    </submittedName>
</protein>
<evidence type="ECO:0000256" key="4">
    <source>
        <dbReference type="ARBA" id="ARBA00022525"/>
    </source>
</evidence>
<dbReference type="GO" id="GO:0046872">
    <property type="term" value="F:metal ion binding"/>
    <property type="evidence" value="ECO:0007669"/>
    <property type="project" value="UniProtKB-KW"/>
</dbReference>
<dbReference type="AlphaFoldDB" id="A0A1B2ASB1"/>
<proteinExistence type="evidence at transcript level"/>
<dbReference type="Gene3D" id="3.20.20.190">
    <property type="entry name" value="Phosphatidylinositol (PI) phosphodiesterase"/>
    <property type="match status" value="1"/>
</dbReference>
<evidence type="ECO:0000256" key="7">
    <source>
        <dbReference type="ARBA" id="ARBA00023157"/>
    </source>
</evidence>
<keyword evidence="4" id="KW-0964">Secreted</keyword>
<evidence type="ECO:0000256" key="8">
    <source>
        <dbReference type="ARBA" id="ARBA00023239"/>
    </source>
</evidence>
<comment type="catalytic activity">
    <reaction evidence="2">
        <text>a 1-acyl-sn-glycero-3-phosphocholine = a 1-acyl-sn-glycero-2,3-cyclic phosphate + choline</text>
        <dbReference type="Rhea" id="RHEA:60700"/>
        <dbReference type="ChEBI" id="CHEBI:15354"/>
        <dbReference type="ChEBI" id="CHEBI:58168"/>
        <dbReference type="ChEBI" id="CHEBI:143947"/>
    </reaction>
</comment>
<dbReference type="InterPro" id="IPR017946">
    <property type="entry name" value="PLC-like_Pdiesterase_TIM-brl"/>
</dbReference>
<evidence type="ECO:0000256" key="5">
    <source>
        <dbReference type="ARBA" id="ARBA00022723"/>
    </source>
</evidence>
<feature type="signal peptide" evidence="9">
    <location>
        <begin position="1"/>
        <end position="21"/>
    </location>
</feature>
<comment type="subcellular location">
    <subcellularLocation>
        <location evidence="3">Secreted</location>
    </subcellularLocation>
</comment>